<dbReference type="InterPro" id="IPR004358">
    <property type="entry name" value="Sig_transdc_His_kin-like_C"/>
</dbReference>
<organism evidence="8 9">
    <name type="scientific">Candidatus Woesebacteria bacterium GW2011_GWA1_44_23</name>
    <dbReference type="NCBI Taxonomy" id="1618558"/>
    <lineage>
        <taxon>Bacteria</taxon>
        <taxon>Candidatus Woeseibacteriota</taxon>
    </lineage>
</organism>
<dbReference type="GO" id="GO:0004673">
    <property type="term" value="F:protein histidine kinase activity"/>
    <property type="evidence" value="ECO:0007669"/>
    <property type="project" value="UniProtKB-EC"/>
</dbReference>
<dbReference type="Proteomes" id="UP000034525">
    <property type="component" value="Unassembled WGS sequence"/>
</dbReference>
<dbReference type="EC" id="2.7.13.3" evidence="2"/>
<evidence type="ECO:0000256" key="1">
    <source>
        <dbReference type="ARBA" id="ARBA00000085"/>
    </source>
</evidence>
<dbReference type="InterPro" id="IPR003594">
    <property type="entry name" value="HATPase_dom"/>
</dbReference>
<dbReference type="PANTHER" id="PTHR43711">
    <property type="entry name" value="TWO-COMPONENT HISTIDINE KINASE"/>
    <property type="match status" value="1"/>
</dbReference>
<evidence type="ECO:0000256" key="3">
    <source>
        <dbReference type="ARBA" id="ARBA00022553"/>
    </source>
</evidence>
<keyword evidence="4" id="KW-0808">Transferase</keyword>
<comment type="catalytic activity">
    <reaction evidence="1">
        <text>ATP + protein L-histidine = ADP + protein N-phospho-L-histidine.</text>
        <dbReference type="EC" id="2.7.13.3"/>
    </reaction>
</comment>
<evidence type="ECO:0000313" key="9">
    <source>
        <dbReference type="Proteomes" id="UP000034525"/>
    </source>
</evidence>
<dbReference type="InterPro" id="IPR050736">
    <property type="entry name" value="Sensor_HK_Regulatory"/>
</dbReference>
<dbReference type="InterPro" id="IPR036890">
    <property type="entry name" value="HATPase_C_sf"/>
</dbReference>
<dbReference type="SUPFAM" id="SSF55874">
    <property type="entry name" value="ATPase domain of HSP90 chaperone/DNA topoisomerase II/histidine kinase"/>
    <property type="match status" value="1"/>
</dbReference>
<evidence type="ECO:0000259" key="7">
    <source>
        <dbReference type="PROSITE" id="PS50109"/>
    </source>
</evidence>
<dbReference type="AlphaFoldDB" id="A0A837IA51"/>
<dbReference type="Pfam" id="PF02518">
    <property type="entry name" value="HATPase_c"/>
    <property type="match status" value="1"/>
</dbReference>
<reference evidence="8 9" key="1">
    <citation type="journal article" date="2015" name="Nature">
        <title>rRNA introns, odd ribosomes, and small enigmatic genomes across a large radiation of phyla.</title>
        <authorList>
            <person name="Brown C.T."/>
            <person name="Hug L.A."/>
            <person name="Thomas B.C."/>
            <person name="Sharon I."/>
            <person name="Castelle C.J."/>
            <person name="Singh A."/>
            <person name="Wilkins M.J."/>
            <person name="Williams K.H."/>
            <person name="Banfield J.F."/>
        </authorList>
    </citation>
    <scope>NUCLEOTIDE SEQUENCE [LARGE SCALE GENOMIC DNA]</scope>
</reference>
<dbReference type="PRINTS" id="PR00344">
    <property type="entry name" value="BCTRLSENSOR"/>
</dbReference>
<feature type="domain" description="Histidine kinase" evidence="7">
    <location>
        <begin position="1"/>
        <end position="172"/>
    </location>
</feature>
<dbReference type="Gene3D" id="3.30.565.10">
    <property type="entry name" value="Histidine kinase-like ATPase, C-terminal domain"/>
    <property type="match status" value="1"/>
</dbReference>
<sequence>MLDVSRIEMGRIKVDLEKIDLVQIAREIYEDYLLQAKDENINLVSHGIEKNKKVIVNADKERLVQVFSNLIGNALKFTPKGGQITITLKTDEKDAEVTVQDTGIGIKENDIPKLFAKFVRLNDSHISVPSTMGTGLGLYISKKLLALFGGKIWVESKYGKGSKFIFTLPAIEAS</sequence>
<comment type="caution">
    <text evidence="8">The sequence shown here is derived from an EMBL/GenBank/DDBJ whole genome shotgun (WGS) entry which is preliminary data.</text>
</comment>
<dbReference type="InterPro" id="IPR005467">
    <property type="entry name" value="His_kinase_dom"/>
</dbReference>
<dbReference type="PANTHER" id="PTHR43711:SF31">
    <property type="entry name" value="HISTIDINE KINASE"/>
    <property type="match status" value="1"/>
</dbReference>
<accession>A0A837IA51</accession>
<evidence type="ECO:0000256" key="6">
    <source>
        <dbReference type="ARBA" id="ARBA00023012"/>
    </source>
</evidence>
<dbReference type="EMBL" id="LCIL01000002">
    <property type="protein sequence ID" value="KKT54831.1"/>
    <property type="molecule type" value="Genomic_DNA"/>
</dbReference>
<proteinExistence type="predicted"/>
<evidence type="ECO:0000256" key="5">
    <source>
        <dbReference type="ARBA" id="ARBA00022777"/>
    </source>
</evidence>
<evidence type="ECO:0000256" key="2">
    <source>
        <dbReference type="ARBA" id="ARBA00012438"/>
    </source>
</evidence>
<dbReference type="SMART" id="SM00387">
    <property type="entry name" value="HATPase_c"/>
    <property type="match status" value="1"/>
</dbReference>
<name>A0A837IA51_9BACT</name>
<evidence type="ECO:0000256" key="4">
    <source>
        <dbReference type="ARBA" id="ARBA00022679"/>
    </source>
</evidence>
<keyword evidence="6" id="KW-0902">Two-component regulatory system</keyword>
<keyword evidence="5" id="KW-0418">Kinase</keyword>
<gene>
    <name evidence="8" type="ORF">UW47_C0002G0015</name>
</gene>
<evidence type="ECO:0000313" key="8">
    <source>
        <dbReference type="EMBL" id="KKT54831.1"/>
    </source>
</evidence>
<dbReference type="PROSITE" id="PS50109">
    <property type="entry name" value="HIS_KIN"/>
    <property type="match status" value="1"/>
</dbReference>
<protein>
    <recommendedName>
        <fullName evidence="2">histidine kinase</fullName>
        <ecNumber evidence="2">2.7.13.3</ecNumber>
    </recommendedName>
</protein>
<dbReference type="GO" id="GO:0000160">
    <property type="term" value="P:phosphorelay signal transduction system"/>
    <property type="evidence" value="ECO:0007669"/>
    <property type="project" value="UniProtKB-KW"/>
</dbReference>
<dbReference type="FunFam" id="3.30.565.10:FF:000006">
    <property type="entry name" value="Sensor histidine kinase WalK"/>
    <property type="match status" value="1"/>
</dbReference>
<keyword evidence="3" id="KW-0597">Phosphoprotein</keyword>